<dbReference type="InterPro" id="IPR001789">
    <property type="entry name" value="Sig_transdc_resp-reg_receiver"/>
</dbReference>
<dbReference type="GO" id="GO:0000160">
    <property type="term" value="P:phosphorelay signal transduction system"/>
    <property type="evidence" value="ECO:0007669"/>
    <property type="project" value="InterPro"/>
</dbReference>
<gene>
    <name evidence="4" type="ORF">I5731_05200</name>
</gene>
<dbReference type="InterPro" id="IPR050595">
    <property type="entry name" value="Bact_response_regulator"/>
</dbReference>
<comment type="caution">
    <text evidence="4">The sequence shown here is derived from an EMBL/GenBank/DDBJ whole genome shotgun (WGS) entry which is preliminary data.</text>
</comment>
<evidence type="ECO:0000256" key="2">
    <source>
        <dbReference type="PROSITE-ProRule" id="PRU00169"/>
    </source>
</evidence>
<dbReference type="PANTHER" id="PTHR44591:SF21">
    <property type="entry name" value="TWO-COMPONENT RESPONSE REGULATOR"/>
    <property type="match status" value="1"/>
</dbReference>
<dbReference type="PROSITE" id="PS50110">
    <property type="entry name" value="RESPONSE_REGULATORY"/>
    <property type="match status" value="1"/>
</dbReference>
<dbReference type="SUPFAM" id="SSF52172">
    <property type="entry name" value="CheY-like"/>
    <property type="match status" value="1"/>
</dbReference>
<dbReference type="RefSeq" id="WP_197310311.1">
    <property type="nucleotide sequence ID" value="NZ_JADZLT010000042.1"/>
</dbReference>
<dbReference type="InterPro" id="IPR011006">
    <property type="entry name" value="CheY-like_superfamily"/>
</dbReference>
<dbReference type="SMART" id="SM00448">
    <property type="entry name" value="REC"/>
    <property type="match status" value="1"/>
</dbReference>
<proteinExistence type="predicted"/>
<dbReference type="EMBL" id="JADZLT010000042">
    <property type="protein sequence ID" value="MBH0237210.1"/>
    <property type="molecule type" value="Genomic_DNA"/>
</dbReference>
<evidence type="ECO:0000313" key="4">
    <source>
        <dbReference type="EMBL" id="MBH0237210.1"/>
    </source>
</evidence>
<dbReference type="Proteomes" id="UP000631694">
    <property type="component" value="Unassembled WGS sequence"/>
</dbReference>
<feature type="modified residue" description="4-aspartylphosphate" evidence="2">
    <location>
        <position position="53"/>
    </location>
</feature>
<evidence type="ECO:0000259" key="3">
    <source>
        <dbReference type="PROSITE" id="PS50110"/>
    </source>
</evidence>
<reference evidence="4" key="1">
    <citation type="submission" date="2020-12" db="EMBL/GenBank/DDBJ databases">
        <title>Methylobrevis albus sp. nov., isolated from fresh water lack sediment.</title>
        <authorList>
            <person name="Zou Q."/>
        </authorList>
    </citation>
    <scope>NUCLEOTIDE SEQUENCE</scope>
    <source>
        <strain evidence="4">L22</strain>
    </source>
</reference>
<keyword evidence="5" id="KW-1185">Reference proteome</keyword>
<dbReference type="Pfam" id="PF00072">
    <property type="entry name" value="Response_reg"/>
    <property type="match status" value="1"/>
</dbReference>
<evidence type="ECO:0000313" key="5">
    <source>
        <dbReference type="Proteomes" id="UP000631694"/>
    </source>
</evidence>
<organism evidence="4 5">
    <name type="scientific">Methylobrevis albus</name>
    <dbReference type="NCBI Taxonomy" id="2793297"/>
    <lineage>
        <taxon>Bacteria</taxon>
        <taxon>Pseudomonadati</taxon>
        <taxon>Pseudomonadota</taxon>
        <taxon>Alphaproteobacteria</taxon>
        <taxon>Hyphomicrobiales</taxon>
        <taxon>Pleomorphomonadaceae</taxon>
        <taxon>Methylobrevis</taxon>
    </lineage>
</organism>
<feature type="domain" description="Response regulatory" evidence="3">
    <location>
        <begin position="3"/>
        <end position="118"/>
    </location>
</feature>
<evidence type="ECO:0000256" key="1">
    <source>
        <dbReference type="ARBA" id="ARBA00022553"/>
    </source>
</evidence>
<sequence>MAHILLTEDDDAVRTFVRRALEIDGHQVTSAGDGGTALEILREGGRFDLLVSDIMMPVMDGIALALNAARDHPDLPILLMTGFADQRERASELEAIVRDVLPKPFSLAEIRRAVAAALCPPAQERLAG</sequence>
<keyword evidence="1 2" id="KW-0597">Phosphoprotein</keyword>
<accession>A0A931HZ97</accession>
<dbReference type="Gene3D" id="3.40.50.2300">
    <property type="match status" value="1"/>
</dbReference>
<dbReference type="PANTHER" id="PTHR44591">
    <property type="entry name" value="STRESS RESPONSE REGULATOR PROTEIN 1"/>
    <property type="match status" value="1"/>
</dbReference>
<name>A0A931HZ97_9HYPH</name>
<dbReference type="AlphaFoldDB" id="A0A931HZ97"/>
<protein>
    <submittedName>
        <fullName evidence="4">Response regulator</fullName>
    </submittedName>
</protein>